<comment type="caution">
    <text evidence="1">The sequence shown here is derived from an EMBL/GenBank/DDBJ whole genome shotgun (WGS) entry which is preliminary data.</text>
</comment>
<evidence type="ECO:0000313" key="2">
    <source>
        <dbReference type="Proteomes" id="UP000555103"/>
    </source>
</evidence>
<evidence type="ECO:0000313" key="1">
    <source>
        <dbReference type="EMBL" id="MBB4037273.1"/>
    </source>
</evidence>
<name>A0A840CZ85_9BACT</name>
<proteinExistence type="predicted"/>
<accession>A0A840CZ85</accession>
<gene>
    <name evidence="1" type="ORF">GGR21_003190</name>
</gene>
<organism evidence="1 2">
    <name type="scientific">Dysgonomonas hofstadii</name>
    <dbReference type="NCBI Taxonomy" id="637886"/>
    <lineage>
        <taxon>Bacteria</taxon>
        <taxon>Pseudomonadati</taxon>
        <taxon>Bacteroidota</taxon>
        <taxon>Bacteroidia</taxon>
        <taxon>Bacteroidales</taxon>
        <taxon>Dysgonomonadaceae</taxon>
        <taxon>Dysgonomonas</taxon>
    </lineage>
</organism>
<sequence length="31" mass="3424">MTKSGFRMMLNPGLISTIKIFTTTCFSVKIG</sequence>
<reference evidence="1 2" key="1">
    <citation type="submission" date="2020-08" db="EMBL/GenBank/DDBJ databases">
        <title>Genomic Encyclopedia of Type Strains, Phase IV (KMG-IV): sequencing the most valuable type-strain genomes for metagenomic binning, comparative biology and taxonomic classification.</title>
        <authorList>
            <person name="Goeker M."/>
        </authorList>
    </citation>
    <scope>NUCLEOTIDE SEQUENCE [LARGE SCALE GENOMIC DNA]</scope>
    <source>
        <strain evidence="1 2">DSM 104969</strain>
    </source>
</reference>
<dbReference type="AlphaFoldDB" id="A0A840CZ85"/>
<keyword evidence="2" id="KW-1185">Reference proteome</keyword>
<protein>
    <submittedName>
        <fullName evidence="1">Uncharacterized protein</fullName>
    </submittedName>
</protein>
<dbReference type="EMBL" id="JACIEP010000012">
    <property type="protein sequence ID" value="MBB4037273.1"/>
    <property type="molecule type" value="Genomic_DNA"/>
</dbReference>
<dbReference type="Proteomes" id="UP000555103">
    <property type="component" value="Unassembled WGS sequence"/>
</dbReference>